<organism evidence="4 5">
    <name type="scientific">Laribacter hongkongensis (strain HLHK9)</name>
    <dbReference type="NCBI Taxonomy" id="557598"/>
    <lineage>
        <taxon>Bacteria</taxon>
        <taxon>Pseudomonadati</taxon>
        <taxon>Pseudomonadota</taxon>
        <taxon>Betaproteobacteria</taxon>
        <taxon>Neisseriales</taxon>
        <taxon>Aquaspirillaceae</taxon>
        <taxon>Laribacter</taxon>
    </lineage>
</organism>
<dbReference type="InterPro" id="IPR050639">
    <property type="entry name" value="SSR_resolvase"/>
</dbReference>
<evidence type="ECO:0000256" key="2">
    <source>
        <dbReference type="ARBA" id="ARBA00023172"/>
    </source>
</evidence>
<evidence type="ECO:0000259" key="3">
    <source>
        <dbReference type="PROSITE" id="PS51737"/>
    </source>
</evidence>
<dbReference type="InterPro" id="IPR036162">
    <property type="entry name" value="Resolvase-like_N_sf"/>
</dbReference>
<dbReference type="SMART" id="SM00857">
    <property type="entry name" value="Resolvase"/>
    <property type="match status" value="1"/>
</dbReference>
<keyword evidence="2" id="KW-0233">DNA recombination</keyword>
<dbReference type="PANTHER" id="PTHR30461">
    <property type="entry name" value="DNA-INVERTASE FROM LAMBDOID PROPHAGE"/>
    <property type="match status" value="1"/>
</dbReference>
<dbReference type="AlphaFoldDB" id="C1D595"/>
<dbReference type="Pfam" id="PF07508">
    <property type="entry name" value="Recombinase"/>
    <property type="match status" value="1"/>
</dbReference>
<dbReference type="STRING" id="557598.LHK_00919"/>
<evidence type="ECO:0000313" key="4">
    <source>
        <dbReference type="EMBL" id="ACO73912.1"/>
    </source>
</evidence>
<dbReference type="EMBL" id="CP001154">
    <property type="protein sequence ID" value="ACO73912.1"/>
    <property type="molecule type" value="Genomic_DNA"/>
</dbReference>
<dbReference type="Pfam" id="PF00239">
    <property type="entry name" value="Resolvase"/>
    <property type="match status" value="1"/>
</dbReference>
<dbReference type="HOGENOM" id="CLU_030020_0_0_4"/>
<dbReference type="PROSITE" id="PS51737">
    <property type="entry name" value="RECOMBINASE_DNA_BIND"/>
    <property type="match status" value="1"/>
</dbReference>
<proteinExistence type="predicted"/>
<keyword evidence="1" id="KW-0238">DNA-binding</keyword>
<name>C1D595_LARHH</name>
<dbReference type="RefSeq" id="WP_012696403.1">
    <property type="nucleotide sequence ID" value="NC_012559.1"/>
</dbReference>
<dbReference type="GO" id="GO:0000150">
    <property type="term" value="F:DNA strand exchange activity"/>
    <property type="evidence" value="ECO:0007669"/>
    <property type="project" value="InterPro"/>
</dbReference>
<dbReference type="eggNOG" id="COG1961">
    <property type="taxonomic scope" value="Bacteria"/>
</dbReference>
<dbReference type="SUPFAM" id="SSF53041">
    <property type="entry name" value="Resolvase-like"/>
    <property type="match status" value="1"/>
</dbReference>
<accession>C1D595</accession>
<dbReference type="GO" id="GO:0003677">
    <property type="term" value="F:DNA binding"/>
    <property type="evidence" value="ECO:0007669"/>
    <property type="project" value="UniProtKB-KW"/>
</dbReference>
<dbReference type="KEGG" id="lhk:LHK_00919"/>
<dbReference type="InterPro" id="IPR011109">
    <property type="entry name" value="DNA_bind_recombinase_dom"/>
</dbReference>
<dbReference type="CDD" id="cd00338">
    <property type="entry name" value="Ser_Recombinase"/>
    <property type="match status" value="1"/>
</dbReference>
<protein>
    <submittedName>
        <fullName evidence="4">Recombinase</fullName>
    </submittedName>
</protein>
<dbReference type="InterPro" id="IPR006119">
    <property type="entry name" value="Resolv_N"/>
</dbReference>
<dbReference type="Gene3D" id="3.40.50.1390">
    <property type="entry name" value="Resolvase, N-terminal catalytic domain"/>
    <property type="match status" value="1"/>
</dbReference>
<gene>
    <name evidence="4" type="ordered locus">LHK_00919</name>
</gene>
<dbReference type="InterPro" id="IPR038109">
    <property type="entry name" value="DNA_bind_recomb_sf"/>
</dbReference>
<reference evidence="4 5" key="1">
    <citation type="journal article" date="2009" name="PLoS Genet.">
        <title>The complete genome and proteome of Laribacter hongkongensis reveal potential mechanisms for adaptations to different temperatures and habitats.</title>
        <authorList>
            <person name="Woo P.C."/>
            <person name="Lau S.K."/>
            <person name="Tse H."/>
            <person name="Teng J.L."/>
            <person name="Curreem S.O."/>
            <person name="Tsang A.K."/>
            <person name="Fan R.Y."/>
            <person name="Wong G.K."/>
            <person name="Huang Y."/>
            <person name="Loman N.J."/>
            <person name="Snyder L.A."/>
            <person name="Cai J.J."/>
            <person name="Huang J.D."/>
            <person name="Mak W."/>
            <person name="Pallen M.J."/>
            <person name="Lok S."/>
            <person name="Yuen K.Y."/>
        </authorList>
    </citation>
    <scope>NUCLEOTIDE SEQUENCE [LARGE SCALE GENOMIC DNA]</scope>
    <source>
        <strain evidence="4 5">HLHK9</strain>
    </source>
</reference>
<dbReference type="PANTHER" id="PTHR30461:SF2">
    <property type="entry name" value="SERINE RECOMBINASE PINE-RELATED"/>
    <property type="match status" value="1"/>
</dbReference>
<dbReference type="Gene3D" id="3.90.1750.20">
    <property type="entry name" value="Putative Large Serine Recombinase, Chain B, Domain 2"/>
    <property type="match status" value="1"/>
</dbReference>
<evidence type="ECO:0000256" key="1">
    <source>
        <dbReference type="ARBA" id="ARBA00023125"/>
    </source>
</evidence>
<keyword evidence="5" id="KW-1185">Reference proteome</keyword>
<feature type="domain" description="Recombinase" evidence="3">
    <location>
        <begin position="172"/>
        <end position="290"/>
    </location>
</feature>
<evidence type="ECO:0000313" key="5">
    <source>
        <dbReference type="Proteomes" id="UP000002010"/>
    </source>
</evidence>
<sequence length="333" mass="37297">MPKVYSYKRFSHVAQATGDSIRRQKDKTQEWADKHGYVIDTELQLDDRGKSAFDGTNLRTGALGQFLTLAREGKIEKGSILAIEVFDRLTRAEPMDAFNLLNDLVQCGISVVTVSDGRLYDSKTLNRDLTALMMAAVMLVRGHEESRRKSEMLQGHYAKRRAEEASKIGHVPPGWLRPTANGWELVPEHAATVMEIFELAAKGIGATVIARRFNTEKRVVPSRRKSKGWYPSRVSKLLRAKSVIGEYQAFVMDGVKMIPVGPPIPNYYPAAITEELFWKVQSLLSQRAPKGRRTDGGYRNFLAGMLKCEYCGGTFTLDKKLARMKSANSSIHA</sequence>
<dbReference type="Proteomes" id="UP000002010">
    <property type="component" value="Chromosome"/>
</dbReference>